<organism evidence="2 3">
    <name type="scientific">candidate division WOR-3 bacterium</name>
    <dbReference type="NCBI Taxonomy" id="2052148"/>
    <lineage>
        <taxon>Bacteria</taxon>
        <taxon>Bacteria division WOR-3</taxon>
    </lineage>
</organism>
<name>A0A938BUP9_UNCW3</name>
<reference evidence="2" key="1">
    <citation type="submission" date="2019-03" db="EMBL/GenBank/DDBJ databases">
        <title>Lake Tanganyika Metagenome-Assembled Genomes (MAGs).</title>
        <authorList>
            <person name="Tran P."/>
        </authorList>
    </citation>
    <scope>NUCLEOTIDE SEQUENCE</scope>
    <source>
        <strain evidence="2">K_DeepCast_150m_m2_040</strain>
    </source>
</reference>
<comment type="caution">
    <text evidence="2">The sequence shown here is derived from an EMBL/GenBank/DDBJ whole genome shotgun (WGS) entry which is preliminary data.</text>
</comment>
<evidence type="ECO:0000313" key="2">
    <source>
        <dbReference type="EMBL" id="MBM3332203.1"/>
    </source>
</evidence>
<dbReference type="EMBL" id="VGIR01000066">
    <property type="protein sequence ID" value="MBM3332203.1"/>
    <property type="molecule type" value="Genomic_DNA"/>
</dbReference>
<dbReference type="Proteomes" id="UP000779900">
    <property type="component" value="Unassembled WGS sequence"/>
</dbReference>
<accession>A0A938BUP9</accession>
<evidence type="ECO:0000256" key="1">
    <source>
        <dbReference type="SAM" id="MobiDB-lite"/>
    </source>
</evidence>
<feature type="region of interest" description="Disordered" evidence="1">
    <location>
        <begin position="47"/>
        <end position="67"/>
    </location>
</feature>
<protein>
    <submittedName>
        <fullName evidence="2">Uncharacterized protein</fullName>
    </submittedName>
</protein>
<evidence type="ECO:0000313" key="3">
    <source>
        <dbReference type="Proteomes" id="UP000779900"/>
    </source>
</evidence>
<sequence>MTSGFKTGHIAAINVAVNQGLNPAVGCAMICRLSAAVNGDQTGEIRTTVSQESTAEHNPAANRATSPSASYGLTAAFSRELRPALKGALSL</sequence>
<dbReference type="AlphaFoldDB" id="A0A938BUP9"/>
<proteinExistence type="predicted"/>
<gene>
    <name evidence="2" type="ORF">FJY68_10225</name>
</gene>